<evidence type="ECO:0000313" key="1">
    <source>
        <dbReference type="EMBL" id="MDN7799345.1"/>
    </source>
</evidence>
<reference evidence="1" key="1">
    <citation type="submission" date="2023-07" db="EMBL/GenBank/DDBJ databases">
        <title>A collection of bacterial strains from the Burkholderia cepacia Research Laboratory and Repository.</title>
        <authorList>
            <person name="Lipuma J."/>
            <person name="Spilker T."/>
            <person name="Caverly L."/>
        </authorList>
    </citation>
    <scope>NUCLEOTIDE SEQUENCE</scope>
    <source>
        <strain evidence="1">AU44268</strain>
    </source>
</reference>
<organism evidence="1 2">
    <name type="scientific">Burkholderia vietnamiensis</name>
    <dbReference type="NCBI Taxonomy" id="60552"/>
    <lineage>
        <taxon>Bacteria</taxon>
        <taxon>Pseudomonadati</taxon>
        <taxon>Pseudomonadota</taxon>
        <taxon>Betaproteobacteria</taxon>
        <taxon>Burkholderiales</taxon>
        <taxon>Burkholderiaceae</taxon>
        <taxon>Burkholderia</taxon>
        <taxon>Burkholderia cepacia complex</taxon>
    </lineage>
</organism>
<evidence type="ECO:0000313" key="2">
    <source>
        <dbReference type="Proteomes" id="UP001171620"/>
    </source>
</evidence>
<accession>A0AAW7TAP2</accession>
<dbReference type="Proteomes" id="UP001171620">
    <property type="component" value="Unassembled WGS sequence"/>
</dbReference>
<dbReference type="AlphaFoldDB" id="A0AAW7TAP2"/>
<proteinExistence type="predicted"/>
<name>A0AAW7TAP2_BURVI</name>
<comment type="caution">
    <text evidence="1">The sequence shown here is derived from an EMBL/GenBank/DDBJ whole genome shotgun (WGS) entry which is preliminary data.</text>
</comment>
<protein>
    <submittedName>
        <fullName evidence="1">Uncharacterized protein</fullName>
    </submittedName>
</protein>
<gene>
    <name evidence="1" type="ORF">QZM33_30875</name>
</gene>
<dbReference type="EMBL" id="JAUJRV010000045">
    <property type="protein sequence ID" value="MDN7799345.1"/>
    <property type="molecule type" value="Genomic_DNA"/>
</dbReference>
<sequence length="93" mass="10175">MDMPVRKHPMPEIAAFVAELRHAFGDATIDEAVARGRAGEPTFFASENDRTVGTKSPGAANSWRVDDSVRNRHLCRGCDGSCVGTDVRCSQRR</sequence>